<dbReference type="Proteomes" id="UP000663940">
    <property type="component" value="Chromosome"/>
</dbReference>
<evidence type="ECO:0008006" key="5">
    <source>
        <dbReference type="Google" id="ProtNLM"/>
    </source>
</evidence>
<dbReference type="EMBL" id="CP071880">
    <property type="protein sequence ID" value="QTE48182.1"/>
    <property type="molecule type" value="Genomic_DNA"/>
</dbReference>
<evidence type="ECO:0000313" key="2">
    <source>
        <dbReference type="EMBL" id="QTE48182.1"/>
    </source>
</evidence>
<organism evidence="1 3">
    <name type="scientific">Mucilaginibacter rubeus</name>
    <dbReference type="NCBI Taxonomy" id="2027860"/>
    <lineage>
        <taxon>Bacteria</taxon>
        <taxon>Pseudomonadati</taxon>
        <taxon>Bacteroidota</taxon>
        <taxon>Sphingobacteriia</taxon>
        <taxon>Sphingobacteriales</taxon>
        <taxon>Sphingobacteriaceae</taxon>
        <taxon>Mucilaginibacter</taxon>
    </lineage>
</organism>
<dbReference type="Proteomes" id="UP000250557">
    <property type="component" value="Chromosome"/>
</dbReference>
<gene>
    <name evidence="1" type="ORF">DIU31_005865</name>
    <name evidence="2" type="ORF">J3L21_21855</name>
</gene>
<accession>A0AAE6JCB2</accession>
<proteinExistence type="predicted"/>
<reference evidence="1 3" key="1">
    <citation type="submission" date="2019-08" db="EMBL/GenBank/DDBJ databases">
        <title>Comparative genome analysis confer to the adaptation heavy metal polluted environment.</title>
        <authorList>
            <person name="Li Y."/>
        </authorList>
    </citation>
    <scope>NUCLEOTIDE SEQUENCE [LARGE SCALE GENOMIC DNA]</scope>
    <source>
        <strain evidence="1 3">P2</strain>
    </source>
</reference>
<keyword evidence="4" id="KW-1185">Reference proteome</keyword>
<evidence type="ECO:0000313" key="4">
    <source>
        <dbReference type="Proteomes" id="UP000663940"/>
    </source>
</evidence>
<evidence type="ECO:0000313" key="1">
    <source>
        <dbReference type="EMBL" id="QEM03069.1"/>
    </source>
</evidence>
<dbReference type="AlphaFoldDB" id="A0AAE6JCB2"/>
<dbReference type="EMBL" id="CP043451">
    <property type="protein sequence ID" value="QEM03069.1"/>
    <property type="molecule type" value="Genomic_DNA"/>
</dbReference>
<name>A0AAE6JCB2_9SPHI</name>
<protein>
    <recommendedName>
        <fullName evidence="5">DNA-binding protein</fullName>
    </recommendedName>
</protein>
<evidence type="ECO:0000313" key="3">
    <source>
        <dbReference type="Proteomes" id="UP000250557"/>
    </source>
</evidence>
<sequence>MKLDIYIDRINKLDKLLEQKTTGTPAELAKKLKISKSRLFCVIDDLKYMDVPIKYSRKLQTYYYQRPYKIEIILNFTDLSIKQGPVNLF</sequence>
<reference evidence="2 4" key="2">
    <citation type="submission" date="2021-03" db="EMBL/GenBank/DDBJ databases">
        <title>Mucilaginibacter strains isolated from gold and copper mining confer multi heavy-metal resistance.</title>
        <authorList>
            <person name="Li Y."/>
        </authorList>
    </citation>
    <scope>NUCLEOTIDE SEQUENCE [LARGE SCALE GENOMIC DNA]</scope>
    <source>
        <strain evidence="2 4">P2-4</strain>
    </source>
</reference>
<dbReference type="RefSeq" id="WP_112656750.1">
    <property type="nucleotide sequence ID" value="NZ_CP043451.1"/>
</dbReference>